<evidence type="ECO:0000313" key="4">
    <source>
        <dbReference type="WBParaSite" id="SRDH1_43800.5"/>
    </source>
</evidence>
<dbReference type="InterPro" id="IPR001680">
    <property type="entry name" value="WD40_rpt"/>
</dbReference>
<dbReference type="SMART" id="SM00320">
    <property type="entry name" value="WD40"/>
    <property type="match status" value="2"/>
</dbReference>
<proteinExistence type="predicted"/>
<dbReference type="Proteomes" id="UP000050792">
    <property type="component" value="Unassembled WGS sequence"/>
</dbReference>
<feature type="region of interest" description="Disordered" evidence="1">
    <location>
        <begin position="865"/>
        <end position="885"/>
    </location>
</feature>
<feature type="compositionally biased region" description="Polar residues" evidence="1">
    <location>
        <begin position="414"/>
        <end position="432"/>
    </location>
</feature>
<dbReference type="InterPro" id="IPR047876">
    <property type="entry name" value="SHKBP1/KCTD3"/>
</dbReference>
<name>A0AA85FBF0_9TREM</name>
<keyword evidence="3" id="KW-1185">Reference proteome</keyword>
<feature type="compositionally biased region" description="Polar residues" evidence="1">
    <location>
        <begin position="918"/>
        <end position="943"/>
    </location>
</feature>
<feature type="compositionally biased region" description="Low complexity" evidence="1">
    <location>
        <begin position="825"/>
        <end position="839"/>
    </location>
</feature>
<organism evidence="3 4">
    <name type="scientific">Schistosoma rodhaini</name>
    <dbReference type="NCBI Taxonomy" id="6188"/>
    <lineage>
        <taxon>Eukaryota</taxon>
        <taxon>Metazoa</taxon>
        <taxon>Spiralia</taxon>
        <taxon>Lophotrochozoa</taxon>
        <taxon>Platyhelminthes</taxon>
        <taxon>Trematoda</taxon>
        <taxon>Digenea</taxon>
        <taxon>Strigeidida</taxon>
        <taxon>Schistosomatoidea</taxon>
        <taxon>Schistosomatidae</taxon>
        <taxon>Schistosoma</taxon>
    </lineage>
</organism>
<feature type="region of interest" description="Disordered" evidence="1">
    <location>
        <begin position="768"/>
        <end position="846"/>
    </location>
</feature>
<sequence>MNNRCDIVNLNVGGRKFSTSRNTLLWNKNSFFSILLDGALPTLRDESGAIFIDRDPDMFSVILNYLRTSEVNLNGVDINSLKNEAQFYALDSLVKKLSLCEENLLGKCGDLLFHAYMPSPEFILDESGKGFRWGANKDNHYGNHSSPGNNVGLPTYTTASLSMKKHSNALVKDSENLQHTINKSPIKTGTANSMRDGSGCGTNRTKEISVILTIFIESSDCHHFSNRNTSKHDYLPDFPTQTILDESVASASNPVNQSTSQNFENNLHSTNPELHHKPVTLLVCHQSIMAAAYSDCVGVFSLKDPIGWHLIWLSPILPGPIDRIALTGKAPNQNSFSPNPTQPGIITTSLFPLNATMNSSNINPVGSNSTNVSIINNGSNNNNNSNSSNQPISNNIMNSSFNTNSNFPTNLSSQNTTSQLNQASTSGPNNLPSVINSSSSSCGGCTLAVAVGSTIRLWYLYPPSGLISAVVSYGGTYGVTTSPATYFLSPLYPFMPMQDVKSLDSYPPLAKIKEPWTCEMVGQYDLNKRSVDYLLFIGAHLVALSRYGLVGVRHVMTNAWQVWSTVPILSYAVAGSELLLLGCASGCICSINIQKFPLRIVDNDLLVTEMYRDPLRDPITALSVHLSPKTSYSSRNWMEIAYGTLSGRVCLIVQHPETVGYSPQLFQTFNVHRSMVTRVVLSEKYLISVCNEFHHVRTWKVTRFRGIISTQPSSTPVGSFHMTVLDTNNTTQQLVDSILEAAQKCHKQNLNPTTQNEIVRAHSVLGTNLSRNNNNCNSNNNSDNTVNDTSNRINPLSYNLSHWHSHGSNSRSSSAQGVPRDLLTSPSASSPLSSSSSQSDTHQQNSLNANLPAVCSSNRLQSLDMSSNITQPNSSNTLRSNLGNTTNETEGIGDIFSNAQSDIVVLPRTTWLHEDASGSHSQSDNELCSSNDQTDTNSLGNSLNTMTNTNTIDNDGTNNHNSNILNHRAENRSSSACRGLQQSVRRYDNECINCNNNNNSINTNTCKSSSQNNNTITDTITSNNTTHKHIIRPIIDVHKHANNPGPYGEREDVLVFVQKLTPQANQLFVRLASTGKRICVIHSVDRSSISSFTVHEHDGFNRVGAHPRRYIFTGHSNGTIQVWDLTTALNFSRTGSGLPGPLMTIPSSSTMNTDGAYNFSHEITSYPNGIINNMNSYGGNTMLMIGANSNGLLNHSNNVQIYPNHIYNNNNNQCLYSTDYYHSCFIGGPTSSELLRLLENCQLGFSSGSSSMTALYSERLTPADSLNSIIHHTGL</sequence>
<dbReference type="WBParaSite" id="SRDH1_43800.5">
    <property type="protein sequence ID" value="SRDH1_43800.5"/>
    <property type="gene ID" value="SRDH1_43800"/>
</dbReference>
<reference evidence="4" key="2">
    <citation type="submission" date="2023-11" db="UniProtKB">
        <authorList>
            <consortium name="WormBaseParasite"/>
        </authorList>
    </citation>
    <scope>IDENTIFICATION</scope>
</reference>
<dbReference type="PANTHER" id="PTHR15859:SF1">
    <property type="entry name" value="BTB DOMAIN-CONTAINING PROTEIN"/>
    <property type="match status" value="1"/>
</dbReference>
<accession>A0AA85FBF0</accession>
<dbReference type="InterPro" id="IPR011333">
    <property type="entry name" value="SKP1/BTB/POZ_sf"/>
</dbReference>
<dbReference type="AlphaFoldDB" id="A0AA85FBF0"/>
<evidence type="ECO:0000313" key="3">
    <source>
        <dbReference type="Proteomes" id="UP000050792"/>
    </source>
</evidence>
<dbReference type="GO" id="GO:0051260">
    <property type="term" value="P:protein homooligomerization"/>
    <property type="evidence" value="ECO:0007669"/>
    <property type="project" value="InterPro"/>
</dbReference>
<dbReference type="Gene3D" id="3.30.710.10">
    <property type="entry name" value="Potassium Channel Kv1.1, Chain A"/>
    <property type="match status" value="1"/>
</dbReference>
<dbReference type="InterPro" id="IPR000210">
    <property type="entry name" value="BTB/POZ_dom"/>
</dbReference>
<feature type="domain" description="BTB" evidence="2">
    <location>
        <begin position="5"/>
        <end position="75"/>
    </location>
</feature>
<dbReference type="PROSITE" id="PS50097">
    <property type="entry name" value="BTB"/>
    <property type="match status" value="1"/>
</dbReference>
<feature type="region of interest" description="Disordered" evidence="1">
    <location>
        <begin position="915"/>
        <end position="943"/>
    </location>
</feature>
<protein>
    <recommendedName>
        <fullName evidence="2">BTB domain-containing protein</fullName>
    </recommendedName>
</protein>
<evidence type="ECO:0000259" key="2">
    <source>
        <dbReference type="PROSITE" id="PS50097"/>
    </source>
</evidence>
<evidence type="ECO:0000256" key="1">
    <source>
        <dbReference type="SAM" id="MobiDB-lite"/>
    </source>
</evidence>
<dbReference type="Pfam" id="PF02214">
    <property type="entry name" value="BTB_2"/>
    <property type="match status" value="1"/>
</dbReference>
<dbReference type="InterPro" id="IPR003131">
    <property type="entry name" value="T1-type_BTB"/>
</dbReference>
<dbReference type="InterPro" id="IPR036322">
    <property type="entry name" value="WD40_repeat_dom_sf"/>
</dbReference>
<feature type="compositionally biased region" description="Low complexity" evidence="1">
    <location>
        <begin position="768"/>
        <end position="791"/>
    </location>
</feature>
<dbReference type="PANTHER" id="PTHR15859">
    <property type="entry name" value="SETA BINDING PROTEIN 1"/>
    <property type="match status" value="1"/>
</dbReference>
<dbReference type="SUPFAM" id="SSF50978">
    <property type="entry name" value="WD40 repeat-like"/>
    <property type="match status" value="2"/>
</dbReference>
<dbReference type="SUPFAM" id="SSF54695">
    <property type="entry name" value="POZ domain"/>
    <property type="match status" value="1"/>
</dbReference>
<feature type="compositionally biased region" description="Low complexity" evidence="1">
    <location>
        <begin position="373"/>
        <end position="413"/>
    </location>
</feature>
<reference evidence="3" key="1">
    <citation type="submission" date="2022-06" db="EMBL/GenBank/DDBJ databases">
        <authorList>
            <person name="Berger JAMES D."/>
            <person name="Berger JAMES D."/>
        </authorList>
    </citation>
    <scope>NUCLEOTIDE SEQUENCE [LARGE SCALE GENOMIC DNA]</scope>
</reference>
<dbReference type="SMART" id="SM00225">
    <property type="entry name" value="BTB"/>
    <property type="match status" value="1"/>
</dbReference>
<feature type="region of interest" description="Disordered" evidence="1">
    <location>
        <begin position="373"/>
        <end position="432"/>
    </location>
</feature>